<proteinExistence type="predicted"/>
<feature type="domain" description="AB hydrolase-1" evidence="2">
    <location>
        <begin position="27"/>
        <end position="254"/>
    </location>
</feature>
<keyword evidence="1 3" id="KW-0378">Hydrolase</keyword>
<dbReference type="Pfam" id="PF12697">
    <property type="entry name" value="Abhydrolase_6"/>
    <property type="match status" value="1"/>
</dbReference>
<accession>A0ABS5FWV2</accession>
<dbReference type="InterPro" id="IPR050266">
    <property type="entry name" value="AB_hydrolase_sf"/>
</dbReference>
<organism evidence="3 4">
    <name type="scientific">Bradyrhizobium jicamae</name>
    <dbReference type="NCBI Taxonomy" id="280332"/>
    <lineage>
        <taxon>Bacteria</taxon>
        <taxon>Pseudomonadati</taxon>
        <taxon>Pseudomonadota</taxon>
        <taxon>Alphaproteobacteria</taxon>
        <taxon>Hyphomicrobiales</taxon>
        <taxon>Nitrobacteraceae</taxon>
        <taxon>Bradyrhizobium</taxon>
    </lineage>
</organism>
<reference evidence="4" key="1">
    <citation type="journal article" date="2021" name="ISME J.">
        <title>Evolutionary origin and ecological implication of a unique nif island in free-living Bradyrhizobium lineages.</title>
        <authorList>
            <person name="Tao J."/>
        </authorList>
    </citation>
    <scope>NUCLEOTIDE SEQUENCE [LARGE SCALE GENOMIC DNA]</scope>
    <source>
        <strain evidence="4">SZCCT0434</strain>
    </source>
</reference>
<sequence>MSGNTKLVRVQGVDFQIHDVGDKQPALVFLHYWGGTGRTWDLVIREVSSRHRCVAPDLRGWGGSAKTTDGYDLRTQADDVVALIASLGLSQYILVGQSMGGKIAQIIGARRPQGLKGLVLVAPAPPTPIAAPGEQRDAMLESYQSVAGVDFALSILTSRQLAPELRQQVIDDTLGGSPVAKAAWTQAGMTLDISDIVGKIDVPTTVIVGDADKVETEALLRRELASRISATEFIVLPGVGHLSPLEAPGELAAAITRALSGIH</sequence>
<dbReference type="EMBL" id="JAFCJH010000077">
    <property type="protein sequence ID" value="MBR0801305.1"/>
    <property type="molecule type" value="Genomic_DNA"/>
</dbReference>
<evidence type="ECO:0000256" key="1">
    <source>
        <dbReference type="ARBA" id="ARBA00022801"/>
    </source>
</evidence>
<dbReference type="InterPro" id="IPR000073">
    <property type="entry name" value="AB_hydrolase_1"/>
</dbReference>
<dbReference type="PRINTS" id="PR00111">
    <property type="entry name" value="ABHYDROLASE"/>
</dbReference>
<dbReference type="Proteomes" id="UP001315278">
    <property type="component" value="Unassembled WGS sequence"/>
</dbReference>
<evidence type="ECO:0000313" key="3">
    <source>
        <dbReference type="EMBL" id="MBR0801305.1"/>
    </source>
</evidence>
<evidence type="ECO:0000259" key="2">
    <source>
        <dbReference type="Pfam" id="PF12697"/>
    </source>
</evidence>
<dbReference type="GO" id="GO:0016787">
    <property type="term" value="F:hydrolase activity"/>
    <property type="evidence" value="ECO:0007669"/>
    <property type="project" value="UniProtKB-KW"/>
</dbReference>
<protein>
    <submittedName>
        <fullName evidence="3">Alpha/beta hydrolase</fullName>
    </submittedName>
</protein>
<comment type="caution">
    <text evidence="3">The sequence shown here is derived from an EMBL/GenBank/DDBJ whole genome shotgun (WGS) entry which is preliminary data.</text>
</comment>
<keyword evidence="4" id="KW-1185">Reference proteome</keyword>
<dbReference type="Gene3D" id="3.40.50.1820">
    <property type="entry name" value="alpha/beta hydrolase"/>
    <property type="match status" value="1"/>
</dbReference>
<dbReference type="SUPFAM" id="SSF53474">
    <property type="entry name" value="alpha/beta-Hydrolases"/>
    <property type="match status" value="1"/>
</dbReference>
<gene>
    <name evidence="3" type="ORF">JQ615_38760</name>
</gene>
<evidence type="ECO:0000313" key="4">
    <source>
        <dbReference type="Proteomes" id="UP001315278"/>
    </source>
</evidence>
<dbReference type="InterPro" id="IPR029058">
    <property type="entry name" value="AB_hydrolase_fold"/>
</dbReference>
<name>A0ABS5FWV2_9BRAD</name>
<dbReference type="PANTHER" id="PTHR43798:SF31">
    <property type="entry name" value="AB HYDROLASE SUPERFAMILY PROTEIN YCLE"/>
    <property type="match status" value="1"/>
</dbReference>
<dbReference type="PANTHER" id="PTHR43798">
    <property type="entry name" value="MONOACYLGLYCEROL LIPASE"/>
    <property type="match status" value="1"/>
</dbReference>